<evidence type="ECO:0000313" key="2">
    <source>
        <dbReference type="EMBL" id="JAD76969.1"/>
    </source>
</evidence>
<accession>A0A0A9CKX2</accession>
<protein>
    <submittedName>
        <fullName evidence="2">Uncharacterized protein</fullName>
    </submittedName>
</protein>
<feature type="region of interest" description="Disordered" evidence="1">
    <location>
        <begin position="1"/>
        <end position="60"/>
    </location>
</feature>
<dbReference type="EMBL" id="GBRH01220926">
    <property type="protein sequence ID" value="JAD76969.1"/>
    <property type="molecule type" value="Transcribed_RNA"/>
</dbReference>
<sequence length="118" mass="12705">MLLLLLLPGQSTPSKLPGAEIESCWEDEPMDPISMEPATSPSNPDPGSSRPPSRPPQRTARCGICARRVSTTWLGAPTNDPAAGRTTPARRRGHVARCSPDGTRRRGRGGTSPFYRTL</sequence>
<name>A0A0A9CKX2_ARUDO</name>
<feature type="compositionally biased region" description="Low complexity" evidence="1">
    <location>
        <begin position="40"/>
        <end position="51"/>
    </location>
</feature>
<dbReference type="AlphaFoldDB" id="A0A0A9CKX2"/>
<reference evidence="2" key="1">
    <citation type="submission" date="2014-09" db="EMBL/GenBank/DDBJ databases">
        <authorList>
            <person name="Magalhaes I.L.F."/>
            <person name="Oliveira U."/>
            <person name="Santos F.R."/>
            <person name="Vidigal T.H.D.A."/>
            <person name="Brescovit A.D."/>
            <person name="Santos A.J."/>
        </authorList>
    </citation>
    <scope>NUCLEOTIDE SEQUENCE</scope>
    <source>
        <tissue evidence="2">Shoot tissue taken approximately 20 cm above the soil surface</tissue>
    </source>
</reference>
<evidence type="ECO:0000256" key="1">
    <source>
        <dbReference type="SAM" id="MobiDB-lite"/>
    </source>
</evidence>
<feature type="region of interest" description="Disordered" evidence="1">
    <location>
        <begin position="73"/>
        <end position="118"/>
    </location>
</feature>
<organism evidence="2">
    <name type="scientific">Arundo donax</name>
    <name type="common">Giant reed</name>
    <name type="synonym">Donax arundinaceus</name>
    <dbReference type="NCBI Taxonomy" id="35708"/>
    <lineage>
        <taxon>Eukaryota</taxon>
        <taxon>Viridiplantae</taxon>
        <taxon>Streptophyta</taxon>
        <taxon>Embryophyta</taxon>
        <taxon>Tracheophyta</taxon>
        <taxon>Spermatophyta</taxon>
        <taxon>Magnoliopsida</taxon>
        <taxon>Liliopsida</taxon>
        <taxon>Poales</taxon>
        <taxon>Poaceae</taxon>
        <taxon>PACMAD clade</taxon>
        <taxon>Arundinoideae</taxon>
        <taxon>Arundineae</taxon>
        <taxon>Arundo</taxon>
    </lineage>
</organism>
<proteinExistence type="predicted"/>
<reference evidence="2" key="2">
    <citation type="journal article" date="2015" name="Data Brief">
        <title>Shoot transcriptome of the giant reed, Arundo donax.</title>
        <authorList>
            <person name="Barrero R.A."/>
            <person name="Guerrero F.D."/>
            <person name="Moolhuijzen P."/>
            <person name="Goolsby J.A."/>
            <person name="Tidwell J."/>
            <person name="Bellgard S.E."/>
            <person name="Bellgard M.I."/>
        </authorList>
    </citation>
    <scope>NUCLEOTIDE SEQUENCE</scope>
    <source>
        <tissue evidence="2">Shoot tissue taken approximately 20 cm above the soil surface</tissue>
    </source>
</reference>